<accession>A0A151A846</accession>
<dbReference type="SUPFAM" id="SSF88723">
    <property type="entry name" value="PIN domain-like"/>
    <property type="match status" value="1"/>
</dbReference>
<sequence length="169" mass="18346">MSDVEPGVEAEPEPEHSAYETPRSTSGTVAESIPDRLVFDTEPLVAHATSEEGKSVVDSYLDAVRDGDTVGFINQVNLTETRYVIGRVSGRETADQYLNWLFDIGIRPVGSNDIWIEASDFILDHNPALGDSFALATADHIDASLLIGGDDDFDSITEISLIRFRDGSG</sequence>
<dbReference type="AlphaFoldDB" id="A0A151A846"/>
<dbReference type="Gene3D" id="3.40.50.1010">
    <property type="entry name" value="5'-nuclease"/>
    <property type="match status" value="1"/>
</dbReference>
<dbReference type="InterPro" id="IPR029060">
    <property type="entry name" value="PIN-like_dom_sf"/>
</dbReference>
<dbReference type="OrthoDB" id="220712at2157"/>
<gene>
    <name evidence="3" type="ORF">HAPAU_38430</name>
</gene>
<feature type="compositionally biased region" description="Acidic residues" evidence="1">
    <location>
        <begin position="1"/>
        <end position="12"/>
    </location>
</feature>
<organism evidence="3 4">
    <name type="scientific">Halalkalicoccus paucihalophilus</name>
    <dbReference type="NCBI Taxonomy" id="1008153"/>
    <lineage>
        <taxon>Archaea</taxon>
        <taxon>Methanobacteriati</taxon>
        <taxon>Methanobacteriota</taxon>
        <taxon>Stenosarchaea group</taxon>
        <taxon>Halobacteria</taxon>
        <taxon>Halobacteriales</taxon>
        <taxon>Halococcaceae</taxon>
        <taxon>Halalkalicoccus</taxon>
    </lineage>
</organism>
<reference evidence="3 4" key="1">
    <citation type="submission" date="2016-02" db="EMBL/GenBank/DDBJ databases">
        <title>Genome sequence of Halalkalicoccus paucihalophilus DSM 24557.</title>
        <authorList>
            <person name="Poehlein A."/>
            <person name="Daniel R."/>
        </authorList>
    </citation>
    <scope>NUCLEOTIDE SEQUENCE [LARGE SCALE GENOMIC DNA]</scope>
    <source>
        <strain evidence="3 4">DSM 24557</strain>
    </source>
</reference>
<dbReference type="Pfam" id="PF01850">
    <property type="entry name" value="PIN"/>
    <property type="match status" value="1"/>
</dbReference>
<evidence type="ECO:0000259" key="2">
    <source>
        <dbReference type="Pfam" id="PF01850"/>
    </source>
</evidence>
<dbReference type="InterPro" id="IPR002716">
    <property type="entry name" value="PIN_dom"/>
</dbReference>
<protein>
    <submittedName>
        <fullName evidence="3">PIN domain protein</fullName>
    </submittedName>
</protein>
<name>A0A151A846_9EURY</name>
<evidence type="ECO:0000313" key="3">
    <source>
        <dbReference type="EMBL" id="KYH23764.1"/>
    </source>
</evidence>
<proteinExistence type="predicted"/>
<dbReference type="PATRIC" id="fig|1008153.3.peg.4102"/>
<feature type="region of interest" description="Disordered" evidence="1">
    <location>
        <begin position="1"/>
        <end position="30"/>
    </location>
</feature>
<feature type="domain" description="PIN" evidence="2">
    <location>
        <begin position="38"/>
        <end position="156"/>
    </location>
</feature>
<dbReference type="EMBL" id="LTAZ01000017">
    <property type="protein sequence ID" value="KYH23764.1"/>
    <property type="molecule type" value="Genomic_DNA"/>
</dbReference>
<comment type="caution">
    <text evidence="3">The sequence shown here is derived from an EMBL/GenBank/DDBJ whole genome shotgun (WGS) entry which is preliminary data.</text>
</comment>
<evidence type="ECO:0000313" key="4">
    <source>
        <dbReference type="Proteomes" id="UP000075321"/>
    </source>
</evidence>
<dbReference type="RefSeq" id="WP_084383889.1">
    <property type="nucleotide sequence ID" value="NZ_LTAZ01000017.1"/>
</dbReference>
<evidence type="ECO:0000256" key="1">
    <source>
        <dbReference type="SAM" id="MobiDB-lite"/>
    </source>
</evidence>
<dbReference type="Proteomes" id="UP000075321">
    <property type="component" value="Unassembled WGS sequence"/>
</dbReference>
<keyword evidence="4" id="KW-1185">Reference proteome</keyword>